<evidence type="ECO:0000313" key="2">
    <source>
        <dbReference type="Proteomes" id="UP001241377"/>
    </source>
</evidence>
<dbReference type="Proteomes" id="UP001241377">
    <property type="component" value="Unassembled WGS sequence"/>
</dbReference>
<organism evidence="1 2">
    <name type="scientific">Naganishia cerealis</name>
    <dbReference type="NCBI Taxonomy" id="610337"/>
    <lineage>
        <taxon>Eukaryota</taxon>
        <taxon>Fungi</taxon>
        <taxon>Dikarya</taxon>
        <taxon>Basidiomycota</taxon>
        <taxon>Agaricomycotina</taxon>
        <taxon>Tremellomycetes</taxon>
        <taxon>Filobasidiales</taxon>
        <taxon>Filobasidiaceae</taxon>
        <taxon>Naganishia</taxon>
    </lineage>
</organism>
<reference evidence="1" key="1">
    <citation type="submission" date="2023-04" db="EMBL/GenBank/DDBJ databases">
        <title>Draft Genome sequencing of Naganishia species isolated from polar environments using Oxford Nanopore Technology.</title>
        <authorList>
            <person name="Leo P."/>
            <person name="Venkateswaran K."/>
        </authorList>
    </citation>
    <scope>NUCLEOTIDE SEQUENCE</scope>
    <source>
        <strain evidence="1">MNA-CCFEE 5261</strain>
    </source>
</reference>
<keyword evidence="1" id="KW-0396">Initiation factor</keyword>
<accession>A0ACC2VAQ2</accession>
<sequence length="836" mass="95107">MSRFFVSGYDSELSSEEEDLLTSSEEELMSSEQESDSEFDDEFANDDDSDSSDSDSDGRPSGPAYFLKSSFRKGAGGDSDSDSEDEGRRVVKSAKEKLTDDMKDAVEAVNSAKRQENWISALTEFERLGRLLVRAGQQGFGTPNFYIKCLVDLEAYLIETTANEKESTRKMNANLARAFTSLKQRVKKQVKEFSHLVELYKSEPELFDKEEPVETIEKDAEIQATPLASSTGRALSPVFATLKLVAETRGKKNIDKFEQVQILEDLLEEVSPKGSPFEIISIYQMLLSIRFDASSHHAFMPLDQWQKNKDTLNDLLDFLEKHSNEYQVSELGTASDDIDLEPPANADGIRILPGSVTSHIERLDDEFIRYLQNTDPHSLEYIDRLKDEKDTYNLVVRGQLYVEKTTPDHVRGTYQGEQLARIVMRRMNHIYYKPDQLIKANESEAWRHLSGDSQIVAKNSEPKDVINGLAEFLSKQDGAIYPKGALLCSVYYHAVNNDYSVARDMFLSSQVHQGINNADSSIQVLYNRAMVQLGLSAFRYGNIEESHQALNEIANSQRLKELLGQGFNSKYPSQATVAEKQRLLPFHMHINLELLECVFMTCSLLIEIPQLAAASNSTKESRRKTNIKSFKSKLEFHDRQYFTGPPESIKDHIVHASISLQKGDWHNAYKLLSTIKIWKLLPNNDQLLEMMRGKLQVEGLRTYIFTYKSIYTKLSVVKLAKIFDINEEEVLLIVDKMISSGEVSASLSDDKKSINFVSSEHLQRTRLQELAIVMNEKIGLLTDKNEKTASNGHGRKTTQQQQQQQQKEQREQTHDENIKFRYANVNTNNDEFQTIA</sequence>
<keyword evidence="1" id="KW-0648">Protein biosynthesis</keyword>
<proteinExistence type="predicted"/>
<protein>
    <submittedName>
        <fullName evidence="1">Translation initiation factor 3 subunit c</fullName>
    </submittedName>
</protein>
<dbReference type="EMBL" id="JASBWR010000095">
    <property type="protein sequence ID" value="KAJ9096185.1"/>
    <property type="molecule type" value="Genomic_DNA"/>
</dbReference>
<comment type="caution">
    <text evidence="1">The sequence shown here is derived from an EMBL/GenBank/DDBJ whole genome shotgun (WGS) entry which is preliminary data.</text>
</comment>
<gene>
    <name evidence="1" type="primary">NIP1</name>
    <name evidence="1" type="ORF">QFC19_007284</name>
</gene>
<evidence type="ECO:0000313" key="1">
    <source>
        <dbReference type="EMBL" id="KAJ9096185.1"/>
    </source>
</evidence>
<name>A0ACC2VAQ2_9TREE</name>
<keyword evidence="2" id="KW-1185">Reference proteome</keyword>